<dbReference type="PROSITE" id="PS00609">
    <property type="entry name" value="GLYCOSYL_HYDROL_F32"/>
    <property type="match status" value="1"/>
</dbReference>
<comment type="similarity">
    <text evidence="1">Belongs to the glycosyl hydrolase 32 family.</text>
</comment>
<dbReference type="InterPro" id="IPR001362">
    <property type="entry name" value="Glyco_hydro_32"/>
</dbReference>
<evidence type="ECO:0000256" key="4">
    <source>
        <dbReference type="ARBA" id="ARBA00022777"/>
    </source>
</evidence>
<evidence type="ECO:0000259" key="7">
    <source>
        <dbReference type="Pfam" id="PF00251"/>
    </source>
</evidence>
<dbReference type="InterPro" id="IPR011611">
    <property type="entry name" value="PfkB_dom"/>
</dbReference>
<dbReference type="Pfam" id="PF00251">
    <property type="entry name" value="Glyco_hydro_32N"/>
    <property type="match status" value="1"/>
</dbReference>
<sequence>MLDVITIGEALIDFTPAGHTTGGNEQFECNPGGAPANVAVALSRLGARTALISKVGEDQFGSLLHNTLLSSGVDVSEVSFTNEASTTLAFVHLDDKGDRSFSFFRKPGADTFLHSKDVPLDRIETCQALHFGSLSMTHEPARTATRTAVLRAKEAGVLLSFDPNIRFALWESKEEAKHNILWGMKYADILKISEEELFFITGTSDMEQGSLELQQQFGIVLVVVTLAEQGCYYRLAGQDGYVSGFQVNAIDTTGAGDAFLGCLLYKILEGGSSLKDLTKQQIISMLTFANAGGALVTTRKGALGSMPTTDEINQMIESSKPYNDDRFRPGFHFSPPSNWANDPNGLVYYEGSYHLFYQYHPYSNKWGPMHWGHAISEDLVHWEHAPVALFPDEHGAIFSGCCVVDWNNSSGLFKDSHGLVAIFTHADIHPETRQPRQRQSLAYSSDKGQTWHKYDGNPVLVEDNLIDFRDPKVFWHAQSERWIMTIVAGDHARFYASDNLREWSLTGEFGREEGSHDGVWECPDLFELPVDDTGRSKWVLIISIGDNPNCPEGSRTQYFVGEFDGNTFINDNPADHIMWLDYGRDNYAGVTWSDIPEQDGRRVVIGWMSNWKYANETPTGSWRGAMTLPRTLSLTSKDGSIVLIQMPVREIGQLRKESMSWNDITVTPVTSFMQKSNNDLLEIEAEMDVRLGDEVRFHLKSSGQSEIVIGYDSAMEWLFTDRSKSGETNFHPAFACQHGASLAAVNGQLKLHIWLDRNAVEVYADNGLVVLTDQIFPDAPIENIEVSAKSGQVVLKSLQIHSLKSIHASDESTEVILGRNDV</sequence>
<dbReference type="PANTHER" id="PTHR42800">
    <property type="entry name" value="EXOINULINASE INUD (AFU_ORTHOLOGUE AFUA_5G00480)"/>
    <property type="match status" value="1"/>
</dbReference>
<evidence type="ECO:0000313" key="11">
    <source>
        <dbReference type="Proteomes" id="UP000183410"/>
    </source>
</evidence>
<keyword evidence="11" id="KW-1185">Reference proteome</keyword>
<keyword evidence="4" id="KW-0418">Kinase</keyword>
<keyword evidence="6" id="KW-0326">Glycosidase</keyword>
<evidence type="ECO:0000256" key="2">
    <source>
        <dbReference type="ARBA" id="ARBA00010688"/>
    </source>
</evidence>
<dbReference type="InterPro" id="IPR013148">
    <property type="entry name" value="Glyco_hydro_32_N"/>
</dbReference>
<comment type="similarity">
    <text evidence="2">Belongs to the carbohydrate kinase PfkB family.</text>
</comment>
<reference evidence="11" key="1">
    <citation type="submission" date="2016-10" db="EMBL/GenBank/DDBJ databases">
        <authorList>
            <person name="Varghese N."/>
            <person name="Submissions S."/>
        </authorList>
    </citation>
    <scope>NUCLEOTIDE SEQUENCE [LARGE SCALE GENOMIC DNA]</scope>
    <source>
        <strain evidence="11">CGMCC 1.10223</strain>
    </source>
</reference>
<dbReference type="Gene3D" id="2.60.120.560">
    <property type="entry name" value="Exo-inulinase, domain 1"/>
    <property type="match status" value="1"/>
</dbReference>
<dbReference type="GO" id="GO:0016301">
    <property type="term" value="F:kinase activity"/>
    <property type="evidence" value="ECO:0007669"/>
    <property type="project" value="UniProtKB-KW"/>
</dbReference>
<evidence type="ECO:0000256" key="6">
    <source>
        <dbReference type="ARBA" id="ARBA00023295"/>
    </source>
</evidence>
<keyword evidence="5" id="KW-0378">Hydrolase</keyword>
<dbReference type="SUPFAM" id="SSF75005">
    <property type="entry name" value="Arabinanase/levansucrase/invertase"/>
    <property type="match status" value="1"/>
</dbReference>
<feature type="domain" description="Carbohydrate kinase PfkB" evidence="8">
    <location>
        <begin position="2"/>
        <end position="308"/>
    </location>
</feature>
<dbReference type="OrthoDB" id="9759709at2"/>
<evidence type="ECO:0000259" key="8">
    <source>
        <dbReference type="Pfam" id="PF00294"/>
    </source>
</evidence>
<accession>A0A1I2FGE4</accession>
<dbReference type="InterPro" id="IPR029056">
    <property type="entry name" value="Ribokinase-like"/>
</dbReference>
<dbReference type="SMART" id="SM00640">
    <property type="entry name" value="Glyco_32"/>
    <property type="match status" value="1"/>
</dbReference>
<dbReference type="InterPro" id="IPR018053">
    <property type="entry name" value="Glyco_hydro_32_AS"/>
</dbReference>
<name>A0A1I2FGE4_9BACL</name>
<dbReference type="Pfam" id="PF00294">
    <property type="entry name" value="PfkB"/>
    <property type="match status" value="1"/>
</dbReference>
<dbReference type="AlphaFoldDB" id="A0A1I2FGE4"/>
<keyword evidence="3" id="KW-0808">Transferase</keyword>
<evidence type="ECO:0000259" key="9">
    <source>
        <dbReference type="Pfam" id="PF08244"/>
    </source>
</evidence>
<dbReference type="Pfam" id="PF08244">
    <property type="entry name" value="Glyco_hydro_32C"/>
    <property type="match status" value="1"/>
</dbReference>
<gene>
    <name evidence="10" type="ORF">SAMN04487969_1127</name>
</gene>
<dbReference type="GO" id="GO:0005987">
    <property type="term" value="P:sucrose catabolic process"/>
    <property type="evidence" value="ECO:0007669"/>
    <property type="project" value="TreeGrafter"/>
</dbReference>
<dbReference type="Proteomes" id="UP000183410">
    <property type="component" value="Unassembled WGS sequence"/>
</dbReference>
<protein>
    <submittedName>
        <fullName evidence="10">Fructan beta-fructosidase</fullName>
    </submittedName>
</protein>
<evidence type="ECO:0000313" key="10">
    <source>
        <dbReference type="EMBL" id="SFF03670.1"/>
    </source>
</evidence>
<evidence type="ECO:0000256" key="1">
    <source>
        <dbReference type="ARBA" id="ARBA00009902"/>
    </source>
</evidence>
<dbReference type="GO" id="GO:0005737">
    <property type="term" value="C:cytoplasm"/>
    <property type="evidence" value="ECO:0007669"/>
    <property type="project" value="TreeGrafter"/>
</dbReference>
<evidence type="ECO:0000256" key="3">
    <source>
        <dbReference type="ARBA" id="ARBA00022679"/>
    </source>
</evidence>
<dbReference type="InterPro" id="IPR013189">
    <property type="entry name" value="Glyco_hydro_32_C"/>
</dbReference>
<dbReference type="GO" id="GO:0004575">
    <property type="term" value="F:sucrose alpha-glucosidase activity"/>
    <property type="evidence" value="ECO:0007669"/>
    <property type="project" value="TreeGrafter"/>
</dbReference>
<dbReference type="PANTHER" id="PTHR42800:SF1">
    <property type="entry name" value="EXOINULINASE INUD (AFU_ORTHOLOGUE AFUA_5G00480)"/>
    <property type="match status" value="1"/>
</dbReference>
<feature type="domain" description="Glycosyl hydrolase family 32 N-terminal" evidence="7">
    <location>
        <begin position="332"/>
        <end position="641"/>
    </location>
</feature>
<dbReference type="CDD" id="cd18622">
    <property type="entry name" value="GH32_Inu-like"/>
    <property type="match status" value="1"/>
</dbReference>
<dbReference type="InterPro" id="IPR013320">
    <property type="entry name" value="ConA-like_dom_sf"/>
</dbReference>
<dbReference type="InterPro" id="IPR002173">
    <property type="entry name" value="Carboh/pur_kinase_PfkB_CS"/>
</dbReference>
<dbReference type="PRINTS" id="PR00990">
    <property type="entry name" value="RIBOKINASE"/>
</dbReference>
<organism evidence="10 11">
    <name type="scientific">Paenibacillus algorifonticola</name>
    <dbReference type="NCBI Taxonomy" id="684063"/>
    <lineage>
        <taxon>Bacteria</taxon>
        <taxon>Bacillati</taxon>
        <taxon>Bacillota</taxon>
        <taxon>Bacilli</taxon>
        <taxon>Bacillales</taxon>
        <taxon>Paenibacillaceae</taxon>
        <taxon>Paenibacillus</taxon>
    </lineage>
</organism>
<dbReference type="SUPFAM" id="SSF53613">
    <property type="entry name" value="Ribokinase-like"/>
    <property type="match status" value="1"/>
</dbReference>
<feature type="domain" description="Glycosyl hydrolase family 32 C-terminal" evidence="9">
    <location>
        <begin position="650"/>
        <end position="802"/>
    </location>
</feature>
<proteinExistence type="inferred from homology"/>
<dbReference type="PROSITE" id="PS00583">
    <property type="entry name" value="PFKB_KINASES_1"/>
    <property type="match status" value="1"/>
</dbReference>
<dbReference type="Gene3D" id="2.115.10.20">
    <property type="entry name" value="Glycosyl hydrolase domain, family 43"/>
    <property type="match status" value="1"/>
</dbReference>
<dbReference type="SUPFAM" id="SSF49899">
    <property type="entry name" value="Concanavalin A-like lectins/glucanases"/>
    <property type="match status" value="1"/>
</dbReference>
<dbReference type="InterPro" id="IPR002139">
    <property type="entry name" value="Ribo/fructo_kinase"/>
</dbReference>
<dbReference type="InterPro" id="IPR023296">
    <property type="entry name" value="Glyco_hydro_beta-prop_sf"/>
</dbReference>
<dbReference type="Gene3D" id="3.40.1190.20">
    <property type="match status" value="1"/>
</dbReference>
<dbReference type="CDD" id="cd01167">
    <property type="entry name" value="bac_FRK"/>
    <property type="match status" value="1"/>
</dbReference>
<dbReference type="RefSeq" id="WP_046232302.1">
    <property type="nucleotide sequence ID" value="NZ_FONN01000012.1"/>
</dbReference>
<dbReference type="EMBL" id="FONN01000012">
    <property type="protein sequence ID" value="SFF03670.1"/>
    <property type="molecule type" value="Genomic_DNA"/>
</dbReference>
<evidence type="ECO:0000256" key="5">
    <source>
        <dbReference type="ARBA" id="ARBA00022801"/>
    </source>
</evidence>